<evidence type="ECO:0000313" key="1">
    <source>
        <dbReference type="EMBL" id="KAF5782669.1"/>
    </source>
</evidence>
<gene>
    <name evidence="1" type="ORF">HanXRQr2_Chr11g0498721</name>
</gene>
<reference evidence="1" key="2">
    <citation type="submission" date="2020-06" db="EMBL/GenBank/DDBJ databases">
        <title>Helianthus annuus Genome sequencing and assembly Release 2.</title>
        <authorList>
            <person name="Gouzy J."/>
            <person name="Langlade N."/>
            <person name="Munos S."/>
        </authorList>
    </citation>
    <scope>NUCLEOTIDE SEQUENCE</scope>
    <source>
        <tissue evidence="1">Leaves</tissue>
    </source>
</reference>
<reference evidence="1" key="1">
    <citation type="journal article" date="2017" name="Nature">
        <title>The sunflower genome provides insights into oil metabolism, flowering and Asterid evolution.</title>
        <authorList>
            <person name="Badouin H."/>
            <person name="Gouzy J."/>
            <person name="Grassa C.J."/>
            <person name="Murat F."/>
            <person name="Staton S.E."/>
            <person name="Cottret L."/>
            <person name="Lelandais-Briere C."/>
            <person name="Owens G.L."/>
            <person name="Carrere S."/>
            <person name="Mayjonade B."/>
            <person name="Legrand L."/>
            <person name="Gill N."/>
            <person name="Kane N.C."/>
            <person name="Bowers J.E."/>
            <person name="Hubner S."/>
            <person name="Bellec A."/>
            <person name="Berard A."/>
            <person name="Berges H."/>
            <person name="Blanchet N."/>
            <person name="Boniface M.C."/>
            <person name="Brunel D."/>
            <person name="Catrice O."/>
            <person name="Chaidir N."/>
            <person name="Claudel C."/>
            <person name="Donnadieu C."/>
            <person name="Faraut T."/>
            <person name="Fievet G."/>
            <person name="Helmstetter N."/>
            <person name="King M."/>
            <person name="Knapp S.J."/>
            <person name="Lai Z."/>
            <person name="Le Paslier M.C."/>
            <person name="Lippi Y."/>
            <person name="Lorenzon L."/>
            <person name="Mandel J.R."/>
            <person name="Marage G."/>
            <person name="Marchand G."/>
            <person name="Marquand E."/>
            <person name="Bret-Mestries E."/>
            <person name="Morien E."/>
            <person name="Nambeesan S."/>
            <person name="Nguyen T."/>
            <person name="Pegot-Espagnet P."/>
            <person name="Pouilly N."/>
            <person name="Raftis F."/>
            <person name="Sallet E."/>
            <person name="Schiex T."/>
            <person name="Thomas J."/>
            <person name="Vandecasteele C."/>
            <person name="Vares D."/>
            <person name="Vear F."/>
            <person name="Vautrin S."/>
            <person name="Crespi M."/>
            <person name="Mangin B."/>
            <person name="Burke J.M."/>
            <person name="Salse J."/>
            <person name="Munos S."/>
            <person name="Vincourt P."/>
            <person name="Rieseberg L.H."/>
            <person name="Langlade N.B."/>
        </authorList>
    </citation>
    <scope>NUCLEOTIDE SEQUENCE</scope>
    <source>
        <tissue evidence="1">Leaves</tissue>
    </source>
</reference>
<accession>A0A9K3HQR4</accession>
<proteinExistence type="predicted"/>
<comment type="caution">
    <text evidence="1">The sequence shown here is derived from an EMBL/GenBank/DDBJ whole genome shotgun (WGS) entry which is preliminary data.</text>
</comment>
<dbReference type="EMBL" id="MNCJ02000326">
    <property type="protein sequence ID" value="KAF5782669.1"/>
    <property type="molecule type" value="Genomic_DNA"/>
</dbReference>
<organism evidence="1 2">
    <name type="scientific">Helianthus annuus</name>
    <name type="common">Common sunflower</name>
    <dbReference type="NCBI Taxonomy" id="4232"/>
    <lineage>
        <taxon>Eukaryota</taxon>
        <taxon>Viridiplantae</taxon>
        <taxon>Streptophyta</taxon>
        <taxon>Embryophyta</taxon>
        <taxon>Tracheophyta</taxon>
        <taxon>Spermatophyta</taxon>
        <taxon>Magnoliopsida</taxon>
        <taxon>eudicotyledons</taxon>
        <taxon>Gunneridae</taxon>
        <taxon>Pentapetalae</taxon>
        <taxon>asterids</taxon>
        <taxon>campanulids</taxon>
        <taxon>Asterales</taxon>
        <taxon>Asteraceae</taxon>
        <taxon>Asteroideae</taxon>
        <taxon>Heliantheae alliance</taxon>
        <taxon>Heliantheae</taxon>
        <taxon>Helianthus</taxon>
    </lineage>
</organism>
<protein>
    <submittedName>
        <fullName evidence="1">Uncharacterized protein</fullName>
    </submittedName>
</protein>
<dbReference type="Proteomes" id="UP000215914">
    <property type="component" value="Unassembled WGS sequence"/>
</dbReference>
<dbReference type="AlphaFoldDB" id="A0A9K3HQR4"/>
<evidence type="ECO:0000313" key="2">
    <source>
        <dbReference type="Proteomes" id="UP000215914"/>
    </source>
</evidence>
<sequence>MHDPHIYTHLPSSRVEALWEDKFSREGTWRHKWQTNCDNSSYFLWVLESEWVRNNCSKVFANHKYLRVKNVERIKNRRSIFNKISKGSLLGFSRRFGQPVSSKIGCNSSKTSLCDRDHLVAPSVPYLWEPMKENHHWR</sequence>
<keyword evidence="2" id="KW-1185">Reference proteome</keyword>
<name>A0A9K3HQR4_HELAN</name>
<dbReference type="Gramene" id="mRNA:HanXRQr2_Chr11g0498721">
    <property type="protein sequence ID" value="mRNA:HanXRQr2_Chr11g0498721"/>
    <property type="gene ID" value="HanXRQr2_Chr11g0498721"/>
</dbReference>